<evidence type="ECO:0000256" key="3">
    <source>
        <dbReference type="ARBA" id="ARBA00022912"/>
    </source>
</evidence>
<evidence type="ECO:0000256" key="8">
    <source>
        <dbReference type="SAM" id="SignalP"/>
    </source>
</evidence>
<dbReference type="AlphaFoldDB" id="A0A8J7TJ62"/>
<sequence>MMPMTISHSFVWVTGTAMAAGVTLMNDLPNSMAEVKSANHFQEMEPASTRIPTAKYTKVGETLRHVIPGHMQCSMTCGGRACKYENPSRWSDQEQAIKGLYSSWITDNLLAMARPSTEIIEKYNIIEQFQRFGVKTIINLQRPGEHASCGNPVEQDSGFTYRPETFMEAGIYFYNFGWKDYGVASFTTILDMVKVMSFAIQEGKMAIHCHAGLGRTGVLLACYLVFTTRMNADQAILFVRAKRPNSIQTRGQLLCVREFAQFLIPLRNIFACAEPRANPVTLSQYLTRQRHLLHGYEARQLKNVPKIIQLICKLLLDVAENRQVIEEEILEIPDLSAEIEKTVSQQAIQQLDKELIGKGITVASKRLSKGPPEMPNDSVLCSEHEFNPLWKHQNNECLQPLSYLRKRLCYSDSDLRRLGPFINQGGSPLNLPASMTFFSSLSKHYLSQNNLAQACDSTKTPFAPLPSSENGSSKLDPLFCSSSVWDQKKLISSVERKKGSPLYQRRRQPKEVQRSRTFSLGSSEKSRQQESGRSLADRNPLASVHSVEFNAETQQKEGSADGKNACLFQIKDSSKASTAVSDAVFQCWDEDTDRSEEIPCITLQSELTLESRRVLVAQALATDMDMDGEEDYKDKVLNWQKELNSKEGAWERICTERDPFVLSGLMWSWLEQLKEPVITKEDVQALEKKSIDPHSALYSLDKGPHQTLICILDCLAHVQTIPEEVEQAFLQRTIRAFTRIGLDSDDGPMIYNTMRKILTPVLHEMRRQAMEEAENACYCVHVP</sequence>
<dbReference type="Proteomes" id="UP000736164">
    <property type="component" value="Unassembled WGS sequence"/>
</dbReference>
<comment type="caution">
    <text evidence="11">The sequence shown here is derived from an EMBL/GenBank/DDBJ whole genome shotgun (WGS) entry which is preliminary data.</text>
</comment>
<evidence type="ECO:0000256" key="5">
    <source>
        <dbReference type="ARBA" id="ARBA00060867"/>
    </source>
</evidence>
<comment type="function">
    <text evidence="4">May play roles in cilia formation and/or maintenance.</text>
</comment>
<evidence type="ECO:0000256" key="2">
    <source>
        <dbReference type="ARBA" id="ARBA00022801"/>
    </source>
</evidence>
<keyword evidence="1" id="KW-0970">Cilium biogenesis/degradation</keyword>
<feature type="non-terminal residue" evidence="11">
    <location>
        <position position="1"/>
    </location>
</feature>
<organism evidence="11 12">
    <name type="scientific">Atractosteus spatula</name>
    <name type="common">Alligator gar</name>
    <name type="synonym">Lepisosteus spatula</name>
    <dbReference type="NCBI Taxonomy" id="7917"/>
    <lineage>
        <taxon>Eukaryota</taxon>
        <taxon>Metazoa</taxon>
        <taxon>Chordata</taxon>
        <taxon>Craniata</taxon>
        <taxon>Vertebrata</taxon>
        <taxon>Euteleostomi</taxon>
        <taxon>Actinopterygii</taxon>
        <taxon>Neopterygii</taxon>
        <taxon>Holostei</taxon>
        <taxon>Semionotiformes</taxon>
        <taxon>Lepisosteidae</taxon>
        <taxon>Atractosteus</taxon>
    </lineage>
</organism>
<feature type="non-terminal residue" evidence="11">
    <location>
        <position position="783"/>
    </location>
</feature>
<feature type="region of interest" description="Disordered" evidence="7">
    <location>
        <begin position="496"/>
        <end position="540"/>
    </location>
</feature>
<dbReference type="PANTHER" id="PTHR23339">
    <property type="entry name" value="TYROSINE SPECIFIC PROTEIN PHOSPHATASE AND DUAL SPECIFICITY PROTEIN PHOSPHATASE"/>
    <property type="match status" value="1"/>
</dbReference>
<reference evidence="11" key="1">
    <citation type="journal article" date="2021" name="Cell">
        <title>Tracing the genetic footprints of vertebrate landing in non-teleost ray-finned fishes.</title>
        <authorList>
            <person name="Bi X."/>
            <person name="Wang K."/>
            <person name="Yang L."/>
            <person name="Pan H."/>
            <person name="Jiang H."/>
            <person name="Wei Q."/>
            <person name="Fang M."/>
            <person name="Yu H."/>
            <person name="Zhu C."/>
            <person name="Cai Y."/>
            <person name="He Y."/>
            <person name="Gan X."/>
            <person name="Zeng H."/>
            <person name="Yu D."/>
            <person name="Zhu Y."/>
            <person name="Jiang H."/>
            <person name="Qiu Q."/>
            <person name="Yang H."/>
            <person name="Zhang Y.E."/>
            <person name="Wang W."/>
            <person name="Zhu M."/>
            <person name="He S."/>
            <person name="Zhang G."/>
        </authorList>
    </citation>
    <scope>NUCLEOTIDE SEQUENCE</scope>
    <source>
        <strain evidence="11">Allg_001</strain>
    </source>
</reference>
<dbReference type="SUPFAM" id="SSF52799">
    <property type="entry name" value="(Phosphotyrosine protein) phosphatases II"/>
    <property type="match status" value="1"/>
</dbReference>
<dbReference type="InterPro" id="IPR003595">
    <property type="entry name" value="Tyr_Pase_cat"/>
</dbReference>
<proteinExistence type="inferred from homology"/>
<evidence type="ECO:0000256" key="4">
    <source>
        <dbReference type="ARBA" id="ARBA00056295"/>
    </source>
</evidence>
<dbReference type="GO" id="GO:0060271">
    <property type="term" value="P:cilium assembly"/>
    <property type="evidence" value="ECO:0007669"/>
    <property type="project" value="InterPro"/>
</dbReference>
<dbReference type="InterPro" id="IPR020422">
    <property type="entry name" value="TYR_PHOSPHATASE_DUAL_dom"/>
</dbReference>
<evidence type="ECO:0000313" key="11">
    <source>
        <dbReference type="EMBL" id="MBN3325369.1"/>
    </source>
</evidence>
<protein>
    <recommendedName>
        <fullName evidence="6">Protein tyrosine phosphatase domain-containing protein 1</fullName>
    </recommendedName>
</protein>
<dbReference type="GO" id="GO:0004725">
    <property type="term" value="F:protein tyrosine phosphatase activity"/>
    <property type="evidence" value="ECO:0007669"/>
    <property type="project" value="InterPro"/>
</dbReference>
<evidence type="ECO:0000313" key="12">
    <source>
        <dbReference type="Proteomes" id="UP000736164"/>
    </source>
</evidence>
<evidence type="ECO:0000256" key="7">
    <source>
        <dbReference type="SAM" id="MobiDB-lite"/>
    </source>
</evidence>
<dbReference type="InterPro" id="IPR000387">
    <property type="entry name" value="Tyr_Pase_dom"/>
</dbReference>
<feature type="domain" description="Tyrosine specific protein phosphatases" evidence="10">
    <location>
        <begin position="187"/>
        <end position="254"/>
    </location>
</feature>
<dbReference type="InterPro" id="IPR049573">
    <property type="entry name" value="PTPDC1_PTP"/>
</dbReference>
<dbReference type="SMART" id="SM00195">
    <property type="entry name" value="DSPc"/>
    <property type="match status" value="1"/>
</dbReference>
<dbReference type="PROSITE" id="PS50056">
    <property type="entry name" value="TYR_PHOSPHATASE_2"/>
    <property type="match status" value="1"/>
</dbReference>
<evidence type="ECO:0000259" key="9">
    <source>
        <dbReference type="PROSITE" id="PS50054"/>
    </source>
</evidence>
<comment type="similarity">
    <text evidence="5">Belongs to the protein-tyrosine phosphatase family. Non-receptor class PTPDC1 subfamily.</text>
</comment>
<dbReference type="CDD" id="cd14506">
    <property type="entry name" value="PTP_PTPDC1"/>
    <property type="match status" value="1"/>
</dbReference>
<dbReference type="InterPro" id="IPR050561">
    <property type="entry name" value="PTP"/>
</dbReference>
<feature type="chain" id="PRO_5035187639" description="Protein tyrosine phosphatase domain-containing protein 1" evidence="8">
    <location>
        <begin position="20"/>
        <end position="783"/>
    </location>
</feature>
<dbReference type="SMART" id="SM00404">
    <property type="entry name" value="PTPc_motif"/>
    <property type="match status" value="1"/>
</dbReference>
<feature type="domain" description="Tyrosine-protein phosphatase" evidence="9">
    <location>
        <begin position="101"/>
        <end position="272"/>
    </location>
</feature>
<name>A0A8J7TJ62_ATRSP</name>
<evidence type="ECO:0000256" key="6">
    <source>
        <dbReference type="ARBA" id="ARBA00072096"/>
    </source>
</evidence>
<evidence type="ECO:0000256" key="1">
    <source>
        <dbReference type="ARBA" id="ARBA00022794"/>
    </source>
</evidence>
<keyword evidence="8" id="KW-0732">Signal</keyword>
<dbReference type="InterPro" id="IPR029021">
    <property type="entry name" value="Prot-tyrosine_phosphatase-like"/>
</dbReference>
<keyword evidence="2" id="KW-0378">Hydrolase</keyword>
<dbReference type="FunFam" id="3.90.190.10:FF:000027">
    <property type="entry name" value="Protein tyrosine phosphatase domain containing 1"/>
    <property type="match status" value="1"/>
</dbReference>
<evidence type="ECO:0000259" key="10">
    <source>
        <dbReference type="PROSITE" id="PS50056"/>
    </source>
</evidence>
<keyword evidence="12" id="KW-1185">Reference proteome</keyword>
<dbReference type="Pfam" id="PF22785">
    <property type="entry name" value="Tc-R-P"/>
    <property type="match status" value="1"/>
</dbReference>
<dbReference type="EMBL" id="JAAWVO010075275">
    <property type="protein sequence ID" value="MBN3325369.1"/>
    <property type="molecule type" value="Genomic_DNA"/>
</dbReference>
<accession>A0A8J7TJ62</accession>
<keyword evidence="3" id="KW-0904">Protein phosphatase</keyword>
<dbReference type="InterPro" id="IPR016130">
    <property type="entry name" value="Tyr_Pase_AS"/>
</dbReference>
<dbReference type="PROSITE" id="PS00383">
    <property type="entry name" value="TYR_PHOSPHATASE_1"/>
    <property type="match status" value="1"/>
</dbReference>
<dbReference type="Gene3D" id="3.90.190.10">
    <property type="entry name" value="Protein tyrosine phosphatase superfamily"/>
    <property type="match status" value="1"/>
</dbReference>
<feature type="signal peptide" evidence="8">
    <location>
        <begin position="1"/>
        <end position="19"/>
    </location>
</feature>
<dbReference type="PROSITE" id="PS50054">
    <property type="entry name" value="TYR_PHOSPHATASE_DUAL"/>
    <property type="match status" value="1"/>
</dbReference>
<gene>
    <name evidence="11" type="primary">Ptpdc1_0</name>
    <name evidence="11" type="ORF">GTO95_0002038</name>
</gene>